<dbReference type="EMBL" id="AP019416">
    <property type="protein sequence ID" value="BBI53432.1"/>
    <property type="molecule type" value="Genomic_DNA"/>
</dbReference>
<sequence length="202" mass="22686">MSLRRLYTRLLLAICIPLILVSATLLPVLHVHMESRLDSLHAEANALLKVGQEALTRDINESLNYALAIAEMPALRRYLTAQDETLIVDQHYSLSDLSQLSTFLNTLINHNPRYTKLVLIDNQGREVLRAPTSNETGPRVTGNYHAYTDYFGEASSLLPRDLYISPPGRNLQFELLGNDVIPVVNVSTPVFDAMGYAVAWYF</sequence>
<dbReference type="SUPFAM" id="SSF103190">
    <property type="entry name" value="Sensory domain-like"/>
    <property type="match status" value="1"/>
</dbReference>
<name>A0ABN5X9Q9_9GAMM</name>
<evidence type="ECO:0000313" key="1">
    <source>
        <dbReference type="EMBL" id="BBI53432.1"/>
    </source>
</evidence>
<evidence type="ECO:0000313" key="2">
    <source>
        <dbReference type="Proteomes" id="UP000289555"/>
    </source>
</evidence>
<protein>
    <submittedName>
        <fullName evidence="1">Uncharacterized protein</fullName>
    </submittedName>
</protein>
<accession>A0ABN5X9Q9</accession>
<proteinExistence type="predicted"/>
<reference evidence="2" key="1">
    <citation type="journal article" date="2019" name="Microbiol. Resour. Announc.">
        <title>Complete Genome Sequence of Halomonas olivaria, a Moderately Halophilic Bacterium Isolated from Olive Processing Effluents, Obtained by Nanopore Sequencing.</title>
        <authorList>
            <person name="Nagata S."/>
            <person name="Ii K.M."/>
            <person name="Tsukimi T."/>
            <person name="Miura M.C."/>
            <person name="Galipon J."/>
            <person name="Arakawa K."/>
        </authorList>
    </citation>
    <scope>NUCLEOTIDE SEQUENCE [LARGE SCALE GENOMIC DNA]</scope>
    <source>
        <strain evidence="2">TYRC17</strain>
    </source>
</reference>
<keyword evidence="2" id="KW-1185">Reference proteome</keyword>
<gene>
    <name evidence="1" type="ORF">HORIV_58530</name>
</gene>
<organism evidence="1 2">
    <name type="scientific">Vreelandella olivaria</name>
    <dbReference type="NCBI Taxonomy" id="390919"/>
    <lineage>
        <taxon>Bacteria</taxon>
        <taxon>Pseudomonadati</taxon>
        <taxon>Pseudomonadota</taxon>
        <taxon>Gammaproteobacteria</taxon>
        <taxon>Oceanospirillales</taxon>
        <taxon>Halomonadaceae</taxon>
        <taxon>Vreelandella</taxon>
    </lineage>
</organism>
<dbReference type="Gene3D" id="3.30.450.20">
    <property type="entry name" value="PAS domain"/>
    <property type="match status" value="1"/>
</dbReference>
<dbReference type="InterPro" id="IPR029151">
    <property type="entry name" value="Sensor-like_sf"/>
</dbReference>
<dbReference type="Proteomes" id="UP000289555">
    <property type="component" value="Chromosome"/>
</dbReference>